<dbReference type="InterPro" id="IPR001466">
    <property type="entry name" value="Beta-lactam-related"/>
</dbReference>
<dbReference type="PANTHER" id="PTHR46825:SF9">
    <property type="entry name" value="BETA-LACTAMASE-RELATED DOMAIN-CONTAINING PROTEIN"/>
    <property type="match status" value="1"/>
</dbReference>
<name>A0A841HWD4_9GAMM</name>
<feature type="transmembrane region" description="Helical" evidence="1">
    <location>
        <begin position="363"/>
        <end position="388"/>
    </location>
</feature>
<dbReference type="Pfam" id="PF00144">
    <property type="entry name" value="Beta-lactamase"/>
    <property type="match status" value="1"/>
</dbReference>
<keyword evidence="1" id="KW-1133">Transmembrane helix</keyword>
<keyword evidence="1" id="KW-0472">Membrane</keyword>
<feature type="transmembrane region" description="Helical" evidence="1">
    <location>
        <begin position="333"/>
        <end position="351"/>
    </location>
</feature>
<dbReference type="Gene3D" id="3.40.710.10">
    <property type="entry name" value="DD-peptidase/beta-lactamase superfamily"/>
    <property type="match status" value="1"/>
</dbReference>
<evidence type="ECO:0000259" key="2">
    <source>
        <dbReference type="Pfam" id="PF00144"/>
    </source>
</evidence>
<dbReference type="InterPro" id="IPR050491">
    <property type="entry name" value="AmpC-like"/>
</dbReference>
<dbReference type="EMBL" id="JACHHZ010000007">
    <property type="protein sequence ID" value="MBB6096262.1"/>
    <property type="molecule type" value="Genomic_DNA"/>
</dbReference>
<proteinExistence type="predicted"/>
<dbReference type="InterPro" id="IPR012338">
    <property type="entry name" value="Beta-lactam/transpept-like"/>
</dbReference>
<sequence>MSRRALPGVAVAVTYGGYVLSVAGYGRDSSNRPVTGSTPFYLGSTSKAFTGVALMQLVEAGQIELDAPVQRYLPEFKLADQRAGSITVRHLLNHTSGMWEVGIRQWSLPQPDSLATAVARLRRARLATEPGTTHNYFNPNYATAARLVEVISGRPFDDYMRTQVFLPLGMTETRTVDFVDERRHGIARGHVYAFGHAFIAPGGPFFINGAGGIATTATDMSKWLIAQANGGRAANGSQLLSSQALRETHTPSAASRGYAFGWNVANNGRISHSGGLPTYSSYVAFFENGDGVVVLCPCGDSNAPRDMALGILSLRKGLSPPANSAPLLPRIDLVAGLLLAGNWAFTAWKLTRTRKWATTPRPWWRIAVGFVCYAATAIAVLIALPMLLGRVVPWSWLWLAYYYPVETGLLLSLALTSVLILVVRIGSLMKAGTRAAPAQ</sequence>
<evidence type="ECO:0000313" key="4">
    <source>
        <dbReference type="Proteomes" id="UP000588068"/>
    </source>
</evidence>
<dbReference type="PANTHER" id="PTHR46825">
    <property type="entry name" value="D-ALANYL-D-ALANINE-CARBOXYPEPTIDASE/ENDOPEPTIDASE AMPH"/>
    <property type="match status" value="1"/>
</dbReference>
<keyword evidence="1" id="KW-0812">Transmembrane</keyword>
<dbReference type="AlphaFoldDB" id="A0A841HWD4"/>
<accession>A0A841HWD4</accession>
<dbReference type="Proteomes" id="UP000588068">
    <property type="component" value="Unassembled WGS sequence"/>
</dbReference>
<evidence type="ECO:0000313" key="3">
    <source>
        <dbReference type="EMBL" id="MBB6096262.1"/>
    </source>
</evidence>
<feature type="transmembrane region" description="Helical" evidence="1">
    <location>
        <begin position="400"/>
        <end position="423"/>
    </location>
</feature>
<protein>
    <submittedName>
        <fullName evidence="3">CubicO group peptidase (Beta-lactamase class C family)</fullName>
    </submittedName>
</protein>
<feature type="domain" description="Beta-lactamase-related" evidence="2">
    <location>
        <begin position="3"/>
        <end position="294"/>
    </location>
</feature>
<evidence type="ECO:0000256" key="1">
    <source>
        <dbReference type="SAM" id="Phobius"/>
    </source>
</evidence>
<keyword evidence="4" id="KW-1185">Reference proteome</keyword>
<organism evidence="3 4">
    <name type="scientific">Povalibacter uvarum</name>
    <dbReference type="NCBI Taxonomy" id="732238"/>
    <lineage>
        <taxon>Bacteria</taxon>
        <taxon>Pseudomonadati</taxon>
        <taxon>Pseudomonadota</taxon>
        <taxon>Gammaproteobacteria</taxon>
        <taxon>Steroidobacterales</taxon>
        <taxon>Steroidobacteraceae</taxon>
        <taxon>Povalibacter</taxon>
    </lineage>
</organism>
<reference evidence="3 4" key="1">
    <citation type="submission" date="2020-08" db="EMBL/GenBank/DDBJ databases">
        <title>Genomic Encyclopedia of Type Strains, Phase IV (KMG-IV): sequencing the most valuable type-strain genomes for metagenomic binning, comparative biology and taxonomic classification.</title>
        <authorList>
            <person name="Goeker M."/>
        </authorList>
    </citation>
    <scope>NUCLEOTIDE SEQUENCE [LARGE SCALE GENOMIC DNA]</scope>
    <source>
        <strain evidence="3 4">DSM 26723</strain>
    </source>
</reference>
<gene>
    <name evidence="3" type="ORF">HNQ60_005184</name>
</gene>
<dbReference type="SUPFAM" id="SSF56601">
    <property type="entry name" value="beta-lactamase/transpeptidase-like"/>
    <property type="match status" value="1"/>
</dbReference>
<comment type="caution">
    <text evidence="3">The sequence shown here is derived from an EMBL/GenBank/DDBJ whole genome shotgun (WGS) entry which is preliminary data.</text>
</comment>